<dbReference type="EMBL" id="PTIY01000001">
    <property type="protein sequence ID" value="PPK73832.1"/>
    <property type="molecule type" value="Genomic_DNA"/>
</dbReference>
<dbReference type="Proteomes" id="UP000238071">
    <property type="component" value="Unassembled WGS sequence"/>
</dbReference>
<comment type="caution">
    <text evidence="1">The sequence shown here is derived from an EMBL/GenBank/DDBJ whole genome shotgun (WGS) entry which is preliminary data.</text>
</comment>
<dbReference type="RefSeq" id="WP_104422213.1">
    <property type="nucleotide sequence ID" value="NZ_PTIY01000001.1"/>
</dbReference>
<evidence type="ECO:0008006" key="3">
    <source>
        <dbReference type="Google" id="ProtNLM"/>
    </source>
</evidence>
<accession>A0A2S6H8L7</accession>
<name>A0A2S6H8L7_9GAMM</name>
<proteinExistence type="predicted"/>
<organism evidence="1 2">
    <name type="scientific">Methylobacter tundripaludum</name>
    <dbReference type="NCBI Taxonomy" id="173365"/>
    <lineage>
        <taxon>Bacteria</taxon>
        <taxon>Pseudomonadati</taxon>
        <taxon>Pseudomonadota</taxon>
        <taxon>Gammaproteobacteria</taxon>
        <taxon>Methylococcales</taxon>
        <taxon>Methylococcaceae</taxon>
        <taxon>Methylobacter</taxon>
    </lineage>
</organism>
<protein>
    <recommendedName>
        <fullName evidence="3">DGQHR domain-containing protein</fullName>
    </recommendedName>
</protein>
<keyword evidence="2" id="KW-1185">Reference proteome</keyword>
<dbReference type="AlphaFoldDB" id="A0A2S6H8L7"/>
<evidence type="ECO:0000313" key="2">
    <source>
        <dbReference type="Proteomes" id="UP000238071"/>
    </source>
</evidence>
<gene>
    <name evidence="1" type="ORF">B0F88_101364</name>
</gene>
<dbReference type="OrthoDB" id="9816036at2"/>
<sequence length="517" mass="58606">MSLKHDADGFLVGAPIGPITLRGVLADTLGGFLVVRGYAKFSELAARSIADPGYQRDLIPKHQTEIETFYRRGEYLFFPEVVLSLELQTDYEKPGAPDADPVQLVLKGETFKSNINGVSVKVTRTKTATGLARANITLPEEAGKILKRIDGNHRISAFEAMTDVQRLNSKPVSFCIVLLTQGQAEQIEKALFYNINSKAKPLTSEQIYRSIIEDEAGFPDDVLERDFGTEFVVCRQTRKELNFTYLSNLLDVFGQHEGQDDNRCSVLIESLKNLQVERKRLNGVSLLPNKDDLLQAILKLNNSYVDERLQCSTSLGLFSAFLFFAIQDGARYRQFETWMLKNHLYELQAINASDVIRIFEKVAKSRKQQIFVSMWFDEKTKSNFEAIKAAVDDLNQIYTQDIKLRPIRIDQFDTGFSYQITAEILRLIDDSGYLIADLTGGNKNVYHEIGFLMGLNQGRELPHENFLLLHNDGIGEVAKDVGFNLNNFKQIRVSDTNSLREQLKKHIAIYYELEFGA</sequence>
<evidence type="ECO:0000313" key="1">
    <source>
        <dbReference type="EMBL" id="PPK73832.1"/>
    </source>
</evidence>
<reference evidence="1 2" key="1">
    <citation type="submission" date="2018-02" db="EMBL/GenBank/DDBJ databases">
        <title>Subsurface microbial communities from deep shales in Ohio and West Virginia, USA.</title>
        <authorList>
            <person name="Wrighton K."/>
        </authorList>
    </citation>
    <scope>NUCLEOTIDE SEQUENCE [LARGE SCALE GENOMIC DNA]</scope>
    <source>
        <strain evidence="1 2">OWC-G53F</strain>
    </source>
</reference>